<dbReference type="InterPro" id="IPR050126">
    <property type="entry name" value="Ap4A_hydrolase"/>
</dbReference>
<keyword evidence="3" id="KW-1185">Reference proteome</keyword>
<dbReference type="GO" id="GO:0005737">
    <property type="term" value="C:cytoplasm"/>
    <property type="evidence" value="ECO:0007669"/>
    <property type="project" value="TreeGrafter"/>
</dbReference>
<dbReference type="InterPro" id="IPR029052">
    <property type="entry name" value="Metallo-depent_PP-like"/>
</dbReference>
<dbReference type="PANTHER" id="PTHR42850">
    <property type="entry name" value="METALLOPHOSPHOESTERASE"/>
    <property type="match status" value="1"/>
</dbReference>
<organism evidence="2 3">
    <name type="scientific">Paenibacillus stellifer</name>
    <dbReference type="NCBI Taxonomy" id="169760"/>
    <lineage>
        <taxon>Bacteria</taxon>
        <taxon>Bacillati</taxon>
        <taxon>Bacillota</taxon>
        <taxon>Bacilli</taxon>
        <taxon>Bacillales</taxon>
        <taxon>Paenibacillaceae</taxon>
        <taxon>Paenibacillus</taxon>
    </lineage>
</organism>
<dbReference type="PANTHER" id="PTHR42850:SF2">
    <property type="entry name" value="BLL5683 PROTEIN"/>
    <property type="match status" value="1"/>
</dbReference>
<feature type="domain" description="Calcineurin-like phosphoesterase" evidence="1">
    <location>
        <begin position="13"/>
        <end position="68"/>
    </location>
</feature>
<dbReference type="CDD" id="cd00838">
    <property type="entry name" value="MPP_superfamily"/>
    <property type="match status" value="1"/>
</dbReference>
<dbReference type="KEGG" id="pste:PSTEL_16745"/>
<dbReference type="SUPFAM" id="SSF56300">
    <property type="entry name" value="Metallo-dependent phosphatases"/>
    <property type="match status" value="1"/>
</dbReference>
<reference evidence="2 3" key="1">
    <citation type="submission" date="2014-08" db="EMBL/GenBank/DDBJ databases">
        <title>Comparative genomics of the Paenibacillus odorifer group.</title>
        <authorList>
            <person name="den Bakker H.C."/>
            <person name="Tsai Y.-C."/>
            <person name="Martin N."/>
            <person name="Korlach J."/>
            <person name="Wiedmann M."/>
        </authorList>
    </citation>
    <scope>NUCLEOTIDE SEQUENCE [LARGE SCALE GENOMIC DNA]</scope>
    <source>
        <strain evidence="2 3">DSM 14472</strain>
    </source>
</reference>
<name>A0A089N6X0_9BACL</name>
<dbReference type="HOGENOM" id="CLU_2555138_0_0_9"/>
<dbReference type="EMBL" id="CP009286">
    <property type="protein sequence ID" value="AIQ64504.1"/>
    <property type="molecule type" value="Genomic_DNA"/>
</dbReference>
<evidence type="ECO:0000313" key="2">
    <source>
        <dbReference type="EMBL" id="AIQ64504.1"/>
    </source>
</evidence>
<dbReference type="Gene3D" id="3.60.21.10">
    <property type="match status" value="1"/>
</dbReference>
<dbReference type="Proteomes" id="UP000029507">
    <property type="component" value="Chromosome"/>
</dbReference>
<sequence length="82" mass="9468">MDYTNSRMMIMKTFAVITDIHGNSPALRAVLEDISNKEIDHIFCLGDMVGIGPDSNQVLEMLTEQKNEGTNFWERSFFLIYY</sequence>
<dbReference type="AlphaFoldDB" id="A0A089N6X0"/>
<proteinExistence type="predicted"/>
<evidence type="ECO:0000313" key="3">
    <source>
        <dbReference type="Proteomes" id="UP000029507"/>
    </source>
</evidence>
<dbReference type="GO" id="GO:0016791">
    <property type="term" value="F:phosphatase activity"/>
    <property type="evidence" value="ECO:0007669"/>
    <property type="project" value="TreeGrafter"/>
</dbReference>
<dbReference type="Pfam" id="PF00149">
    <property type="entry name" value="Metallophos"/>
    <property type="match status" value="1"/>
</dbReference>
<dbReference type="InterPro" id="IPR004843">
    <property type="entry name" value="Calcineurin-like_PHP"/>
</dbReference>
<accession>A0A089N6X0</accession>
<evidence type="ECO:0000259" key="1">
    <source>
        <dbReference type="Pfam" id="PF00149"/>
    </source>
</evidence>
<gene>
    <name evidence="2" type="ORF">PSTEL_16745</name>
</gene>
<protein>
    <recommendedName>
        <fullName evidence="1">Calcineurin-like phosphoesterase domain-containing protein</fullName>
    </recommendedName>
</protein>
<dbReference type="STRING" id="169760.PSTEL_16745"/>